<feature type="compositionally biased region" description="Basic residues" evidence="1">
    <location>
        <begin position="71"/>
        <end position="85"/>
    </location>
</feature>
<dbReference type="EMBL" id="JACCJB010000004">
    <property type="protein sequence ID" value="KAF6228206.1"/>
    <property type="molecule type" value="Genomic_DNA"/>
</dbReference>
<evidence type="ECO:0000313" key="2">
    <source>
        <dbReference type="EMBL" id="KAF6228206.1"/>
    </source>
</evidence>
<gene>
    <name evidence="2" type="ORF">HO133_007936</name>
</gene>
<protein>
    <submittedName>
        <fullName evidence="2">Uncharacterized protein</fullName>
    </submittedName>
</protein>
<sequence length="649" mass="71147">MDEPMLDETSDDHYPAPKVSGFTPINHLGYSDTAPMYLEHEDAAIMSKSADKTRAPKRRKTQTFAATTASKPKKAASSKKTKRARTAAQLDCQDISQGLSRTKPTSSPDGALPVKAGLPFGDVLLKQIPQLQRVRDTSVECEVKPAFNGRKRQSKPSGLANNYQAAYADTRANVVNQATPPTPPKSDEVEAGFSHNDQSHGQDFTIERRASPYNHVEPSIQKTLESDGSIIVKDFGAPPFTQTSSPTLQDRRSQGTMMVNDFEPLDSISGDLCEVDDIKCGDRGEENKFPMDDECLEEMMQSIAVPAEEEPLGSEWRPQEFLDDTLYIDEQLDNEQAHWPGAIQDSDGLVMYDEGPPLVASDIIDVPSSPQWSSQASCILTHVTGNANPHRAKASEGSENCFDDNDLDDGLIDLLVDESKSLQVTSPVTPAKAPLSPKLQWLSPKTYTPAKSSRILLSPIDDPQLVPMNSNRDALPFMRPPFPKAIRDRSPILGFTNRTVLRTCFRIGEALNAAALASRTNVDAIIELYARVVSSSRDASGGYKQFFQFGDLFTDKPPYLNGTYTLWKGVGIWDNDSKELVGEKGRGKMARVLGKIKKREPGQPQGPGVEMAVLSIWEVDWEDVGVAKGIVCPEKSWGLEGDFAAGIKC</sequence>
<feature type="compositionally biased region" description="Polar residues" evidence="1">
    <location>
        <begin position="94"/>
        <end position="108"/>
    </location>
</feature>
<comment type="caution">
    <text evidence="2">The sequence shown here is derived from an EMBL/GenBank/DDBJ whole genome shotgun (WGS) entry which is preliminary data.</text>
</comment>
<keyword evidence="3" id="KW-1185">Reference proteome</keyword>
<reference evidence="2 3" key="1">
    <citation type="journal article" date="2020" name="Genomics">
        <title>Complete, high-quality genomes from long-read metagenomic sequencing of two wolf lichen thalli reveals enigmatic genome architecture.</title>
        <authorList>
            <person name="McKenzie S.K."/>
            <person name="Walston R.F."/>
            <person name="Allen J.L."/>
        </authorList>
    </citation>
    <scope>NUCLEOTIDE SEQUENCE [LARGE SCALE GENOMIC DNA]</scope>
    <source>
        <strain evidence="2">WasteWater1</strain>
    </source>
</reference>
<feature type="region of interest" description="Disordered" evidence="1">
    <location>
        <begin position="1"/>
        <end position="25"/>
    </location>
</feature>
<feature type="compositionally biased region" description="Acidic residues" evidence="1">
    <location>
        <begin position="1"/>
        <end position="10"/>
    </location>
</feature>
<dbReference type="RefSeq" id="XP_037156140.1">
    <property type="nucleotide sequence ID" value="XM_037298804.1"/>
</dbReference>
<name>A0A8H6CRU9_9LECA</name>
<dbReference type="AlphaFoldDB" id="A0A8H6CRU9"/>
<evidence type="ECO:0000313" key="3">
    <source>
        <dbReference type="Proteomes" id="UP000593566"/>
    </source>
</evidence>
<evidence type="ECO:0000256" key="1">
    <source>
        <dbReference type="SAM" id="MobiDB-lite"/>
    </source>
</evidence>
<feature type="region of interest" description="Disordered" evidence="1">
    <location>
        <begin position="47"/>
        <end position="112"/>
    </location>
</feature>
<dbReference type="GeneID" id="59336333"/>
<organism evidence="2 3">
    <name type="scientific">Letharia lupina</name>
    <dbReference type="NCBI Taxonomy" id="560253"/>
    <lineage>
        <taxon>Eukaryota</taxon>
        <taxon>Fungi</taxon>
        <taxon>Dikarya</taxon>
        <taxon>Ascomycota</taxon>
        <taxon>Pezizomycotina</taxon>
        <taxon>Lecanoromycetes</taxon>
        <taxon>OSLEUM clade</taxon>
        <taxon>Lecanoromycetidae</taxon>
        <taxon>Lecanorales</taxon>
        <taxon>Lecanorineae</taxon>
        <taxon>Parmeliaceae</taxon>
        <taxon>Letharia</taxon>
    </lineage>
</organism>
<proteinExistence type="predicted"/>
<accession>A0A8H6CRU9</accession>
<dbReference type="Proteomes" id="UP000593566">
    <property type="component" value="Unassembled WGS sequence"/>
</dbReference>